<proteinExistence type="predicted"/>
<reference evidence="3" key="1">
    <citation type="submission" date="2022-11" db="UniProtKB">
        <authorList>
            <consortium name="WormBaseParasite"/>
        </authorList>
    </citation>
    <scope>IDENTIFICATION</scope>
</reference>
<dbReference type="WBParaSite" id="jg18769">
    <property type="protein sequence ID" value="jg18769"/>
    <property type="gene ID" value="jg18769"/>
</dbReference>
<sequence length="269" mass="29832">MGQKIENFKLFPHLPIYRGNFQIESVILYRLSVVLSFGAAQLFDDIAGGEEFSEQAKDVVRKFVHKISHDGLTTSECSTMSFVLCACKLLSCSSDTNPQSVDKAKLAEEKEEQSKPAQDDAKAILSAKRKQAVAVRWSKSNFGSEFNDKIFLVLFGDKGGQSTKCAVGIGNVERANSAYSLLLVAIYDGEDSYSNLSSLSAVFQQLDFSSIKVGTEQKEVEWFLTGDLKFMDTVCGHLVQVQLIRVCVAPKKLFKESTIHQTRTIFART</sequence>
<dbReference type="AlphaFoldDB" id="A0A915DDM8"/>
<dbReference type="InterPro" id="IPR009689">
    <property type="entry name" value="DUF1280"/>
</dbReference>
<organism evidence="2 3">
    <name type="scientific">Ditylenchus dipsaci</name>
    <dbReference type="NCBI Taxonomy" id="166011"/>
    <lineage>
        <taxon>Eukaryota</taxon>
        <taxon>Metazoa</taxon>
        <taxon>Ecdysozoa</taxon>
        <taxon>Nematoda</taxon>
        <taxon>Chromadorea</taxon>
        <taxon>Rhabditida</taxon>
        <taxon>Tylenchina</taxon>
        <taxon>Tylenchomorpha</taxon>
        <taxon>Sphaerularioidea</taxon>
        <taxon>Anguinidae</taxon>
        <taxon>Anguininae</taxon>
        <taxon>Ditylenchus</taxon>
    </lineage>
</organism>
<evidence type="ECO:0000256" key="1">
    <source>
        <dbReference type="SAM" id="MobiDB-lite"/>
    </source>
</evidence>
<dbReference type="Proteomes" id="UP000887574">
    <property type="component" value="Unplaced"/>
</dbReference>
<feature type="compositionally biased region" description="Basic and acidic residues" evidence="1">
    <location>
        <begin position="102"/>
        <end position="120"/>
    </location>
</feature>
<protein>
    <submittedName>
        <fullName evidence="3">Uncharacterized protein</fullName>
    </submittedName>
</protein>
<feature type="region of interest" description="Disordered" evidence="1">
    <location>
        <begin position="96"/>
        <end position="120"/>
    </location>
</feature>
<evidence type="ECO:0000313" key="3">
    <source>
        <dbReference type="WBParaSite" id="jg18769"/>
    </source>
</evidence>
<name>A0A915DDM8_9BILA</name>
<dbReference type="PANTHER" id="PTHR31424">
    <property type="entry name" value="PROTEIN CBG23806"/>
    <property type="match status" value="1"/>
</dbReference>
<keyword evidence="2" id="KW-1185">Reference proteome</keyword>
<evidence type="ECO:0000313" key="2">
    <source>
        <dbReference type="Proteomes" id="UP000887574"/>
    </source>
</evidence>
<accession>A0A915DDM8</accession>
<dbReference type="Pfam" id="PF06918">
    <property type="entry name" value="DUF1280"/>
    <property type="match status" value="1"/>
</dbReference>
<dbReference type="PANTHER" id="PTHR31424:SF3">
    <property type="entry name" value="RING-TYPE DOMAIN-CONTAINING PROTEIN"/>
    <property type="match status" value="1"/>
</dbReference>